<evidence type="ECO:0000256" key="2">
    <source>
        <dbReference type="SAM" id="Phobius"/>
    </source>
</evidence>
<dbReference type="AlphaFoldDB" id="D2NQW5"/>
<keyword evidence="2" id="KW-0812">Transmembrane</keyword>
<gene>
    <name evidence="4" type="ordered locus">RMDY18_02090</name>
</gene>
<feature type="transmembrane region" description="Helical" evidence="2">
    <location>
        <begin position="160"/>
        <end position="177"/>
    </location>
</feature>
<dbReference type="KEGG" id="rmu:RMDY18_02090"/>
<dbReference type="STRING" id="680646.RMDY18_02090"/>
<feature type="transmembrane region" description="Helical" evidence="2">
    <location>
        <begin position="83"/>
        <end position="102"/>
    </location>
</feature>
<keyword evidence="2" id="KW-0472">Membrane</keyword>
<comment type="similarity">
    <text evidence="1">Belongs to the EamA transporter family.</text>
</comment>
<feature type="transmembrane region" description="Helical" evidence="2">
    <location>
        <begin position="12"/>
        <end position="34"/>
    </location>
</feature>
<dbReference type="GO" id="GO:0016020">
    <property type="term" value="C:membrane"/>
    <property type="evidence" value="ECO:0007669"/>
    <property type="project" value="InterPro"/>
</dbReference>
<reference evidence="5" key="1">
    <citation type="submission" date="2009-07" db="EMBL/GenBank/DDBJ databases">
        <title>Complete genome sequence of Rothia mucilaginosa DJ.</title>
        <authorList>
            <person name="Yamane K."/>
            <person name="Nambu T."/>
            <person name="Mashimo C."/>
            <person name="Sugimori C."/>
            <person name="Yamanaka T."/>
            <person name="Leung K."/>
            <person name="Fukushima H."/>
        </authorList>
    </citation>
    <scope>NUCLEOTIDE SEQUENCE [LARGE SCALE GENOMIC DNA]</scope>
    <source>
        <strain evidence="5">DY-18</strain>
    </source>
</reference>
<evidence type="ECO:0000256" key="1">
    <source>
        <dbReference type="ARBA" id="ARBA00007362"/>
    </source>
</evidence>
<dbReference type="InterPro" id="IPR000620">
    <property type="entry name" value="EamA_dom"/>
</dbReference>
<feature type="transmembrane region" description="Helical" evidence="2">
    <location>
        <begin position="40"/>
        <end position="62"/>
    </location>
</feature>
<feature type="transmembrane region" description="Helical" evidence="2">
    <location>
        <begin position="189"/>
        <end position="213"/>
    </location>
</feature>
<dbReference type="RefSeq" id="WP_012902816.1">
    <property type="nucleotide sequence ID" value="NC_013715.1"/>
</dbReference>
<organism evidence="4 5">
    <name type="scientific">Rothia mucilaginosa (strain DY-18)</name>
    <name type="common">Stomatococcus mucilaginosus</name>
    <dbReference type="NCBI Taxonomy" id="680646"/>
    <lineage>
        <taxon>Bacteria</taxon>
        <taxon>Bacillati</taxon>
        <taxon>Actinomycetota</taxon>
        <taxon>Actinomycetes</taxon>
        <taxon>Micrococcales</taxon>
        <taxon>Micrococcaceae</taxon>
        <taxon>Rothia</taxon>
    </lineage>
</organism>
<feature type="transmembrane region" description="Helical" evidence="2">
    <location>
        <begin position="225"/>
        <end position="244"/>
    </location>
</feature>
<dbReference type="eggNOG" id="COG5006">
    <property type="taxonomic scope" value="Bacteria"/>
</dbReference>
<keyword evidence="2" id="KW-1133">Transmembrane helix</keyword>
<dbReference type="EMBL" id="AP011540">
    <property type="protein sequence ID" value="BAI64041.1"/>
    <property type="molecule type" value="Genomic_DNA"/>
</dbReference>
<reference evidence="4 5" key="2">
    <citation type="journal article" date="2010" name="J Osaka Dent Univ">
        <title>Isolation and identification of Rothia mucilaginosa from persistent apical periodontitis lesions.</title>
        <authorList>
            <person name="Yamane K."/>
            <person name="Yoshida M."/>
            <person name="Fujihira T."/>
            <person name="Baba T."/>
            <person name="Tsuji N."/>
            <person name="Hayashi H."/>
            <person name="Sugimori C."/>
            <person name="Yamanaka T."/>
            <person name="Mashimo C."/>
            <person name="Nambu T."/>
            <person name="Kawai H."/>
            <person name="Fukushima H."/>
        </authorList>
    </citation>
    <scope>NUCLEOTIDE SEQUENCE [LARGE SCALE GENOMIC DNA]</scope>
    <source>
        <strain evidence="4 5">DY-18</strain>
    </source>
</reference>
<feature type="transmembrane region" description="Helical" evidence="2">
    <location>
        <begin position="108"/>
        <end position="128"/>
    </location>
</feature>
<accession>D2NQW5</accession>
<proteinExistence type="inferred from homology"/>
<name>D2NQW5_ROTMD</name>
<dbReference type="Pfam" id="PF00892">
    <property type="entry name" value="EamA"/>
    <property type="match status" value="1"/>
</dbReference>
<protein>
    <submittedName>
        <fullName evidence="4">Predicted permease, DMT superfamily</fullName>
    </submittedName>
</protein>
<keyword evidence="5" id="KW-1185">Reference proteome</keyword>
<dbReference type="Proteomes" id="UP000001883">
    <property type="component" value="Chromosome"/>
</dbReference>
<feature type="transmembrane region" description="Helical" evidence="2">
    <location>
        <begin position="135"/>
        <end position="154"/>
    </location>
</feature>
<sequence length="272" mass="28725">MPHTSSQRPALGIMFVLMSCSSLQFGAAFAITLFPLFGALAISVSRLAIASIVVGSAVWLAARWHTRRGGEMPPGALSWSKEQWHAVIIFGMTFGLMNGFFYCAIDRIPIGLAVAVEFLGPLALASMLTRRLRDAVWVLCALAGMLVLGYEAAVGKDTDYLGLTFALIAGVFWALYIRSSAKVGALVPGASGLAVAMLVGAAFIAPVAAVVPAPQPMWNAAQDPMLLLMIFGTAMFASVIPYSAELMALRNLPQQVFSVLMSMEPAIAAIAG</sequence>
<dbReference type="HOGENOM" id="CLU_057295_0_2_11"/>
<evidence type="ECO:0000313" key="4">
    <source>
        <dbReference type="EMBL" id="BAI64041.1"/>
    </source>
</evidence>
<reference evidence="4 5" key="3">
    <citation type="journal article" date="2010" name="Sequencing">
        <title>Complete Genome Sequence of Rothia mucilaginosa DY-18: A Clinical Isolate with Dense Meshwork-Like Structures from a Persistent Apical Periodontitis Lesion.</title>
        <authorList>
            <person name="Yamane K."/>
            <person name="Nambu T."/>
            <person name="Yamanaka T."/>
            <person name="Mashimo C."/>
            <person name="Sugimori C."/>
            <person name="Leung K.-P."/>
            <person name="Fukushima H."/>
        </authorList>
    </citation>
    <scope>NUCLEOTIDE SEQUENCE [LARGE SCALE GENOMIC DNA]</scope>
    <source>
        <strain evidence="4 5">DY-18</strain>
    </source>
</reference>
<feature type="domain" description="EamA" evidence="3">
    <location>
        <begin position="161"/>
        <end position="271"/>
    </location>
</feature>
<evidence type="ECO:0000313" key="5">
    <source>
        <dbReference type="Proteomes" id="UP000001883"/>
    </source>
</evidence>
<evidence type="ECO:0000259" key="3">
    <source>
        <dbReference type="Pfam" id="PF00892"/>
    </source>
</evidence>